<evidence type="ECO:0000313" key="5">
    <source>
        <dbReference type="Proteomes" id="UP001189429"/>
    </source>
</evidence>
<reference evidence="4" key="1">
    <citation type="submission" date="2023-10" db="EMBL/GenBank/DDBJ databases">
        <authorList>
            <person name="Chen Y."/>
            <person name="Shah S."/>
            <person name="Dougan E. K."/>
            <person name="Thang M."/>
            <person name="Chan C."/>
        </authorList>
    </citation>
    <scope>NUCLEOTIDE SEQUENCE [LARGE SCALE GENOMIC DNA]</scope>
</reference>
<dbReference type="InterPro" id="IPR000571">
    <property type="entry name" value="Znf_CCCH"/>
</dbReference>
<organism evidence="4 5">
    <name type="scientific">Prorocentrum cordatum</name>
    <dbReference type="NCBI Taxonomy" id="2364126"/>
    <lineage>
        <taxon>Eukaryota</taxon>
        <taxon>Sar</taxon>
        <taxon>Alveolata</taxon>
        <taxon>Dinophyceae</taxon>
        <taxon>Prorocentrales</taxon>
        <taxon>Prorocentraceae</taxon>
        <taxon>Prorocentrum</taxon>
    </lineage>
</organism>
<dbReference type="EMBL" id="CAUYUJ010014680">
    <property type="protein sequence ID" value="CAK0844616.1"/>
    <property type="molecule type" value="Genomic_DNA"/>
</dbReference>
<feature type="region of interest" description="Disordered" evidence="2">
    <location>
        <begin position="29"/>
        <end position="338"/>
    </location>
</feature>
<accession>A0ABN9TGD0</accession>
<dbReference type="Gene3D" id="4.10.1000.40">
    <property type="match status" value="1"/>
</dbReference>
<proteinExistence type="predicted"/>
<feature type="compositionally biased region" description="Basic and acidic residues" evidence="2">
    <location>
        <begin position="215"/>
        <end position="232"/>
    </location>
</feature>
<feature type="domain" description="C3H1-type" evidence="3">
    <location>
        <begin position="336"/>
        <end position="363"/>
    </location>
</feature>
<feature type="compositionally biased region" description="Basic and acidic residues" evidence="2">
    <location>
        <begin position="269"/>
        <end position="279"/>
    </location>
</feature>
<feature type="compositionally biased region" description="Basic and acidic residues" evidence="2">
    <location>
        <begin position="421"/>
        <end position="430"/>
    </location>
</feature>
<keyword evidence="1" id="KW-0479">Metal-binding</keyword>
<keyword evidence="5" id="KW-1185">Reference proteome</keyword>
<feature type="compositionally biased region" description="Basic and acidic residues" evidence="2">
    <location>
        <begin position="92"/>
        <end position="153"/>
    </location>
</feature>
<feature type="zinc finger region" description="C3H1-type" evidence="1">
    <location>
        <begin position="336"/>
        <end position="363"/>
    </location>
</feature>
<keyword evidence="1" id="KW-0862">Zinc</keyword>
<gene>
    <name evidence="4" type="ORF">PCOR1329_LOCUS38680</name>
</gene>
<feature type="compositionally biased region" description="Basic and acidic residues" evidence="2">
    <location>
        <begin position="245"/>
        <end position="259"/>
    </location>
</feature>
<protein>
    <recommendedName>
        <fullName evidence="3">C3H1-type domain-containing protein</fullName>
    </recommendedName>
</protein>
<feature type="region of interest" description="Disordered" evidence="2">
    <location>
        <begin position="391"/>
        <end position="470"/>
    </location>
</feature>
<feature type="compositionally biased region" description="Basic and acidic residues" evidence="2">
    <location>
        <begin position="29"/>
        <end position="85"/>
    </location>
</feature>
<dbReference type="PROSITE" id="PS50103">
    <property type="entry name" value="ZF_C3H1"/>
    <property type="match status" value="1"/>
</dbReference>
<feature type="compositionally biased region" description="Low complexity" evidence="2">
    <location>
        <begin position="458"/>
        <end position="470"/>
    </location>
</feature>
<feature type="compositionally biased region" description="Low complexity" evidence="2">
    <location>
        <begin position="313"/>
        <end position="322"/>
    </location>
</feature>
<evidence type="ECO:0000259" key="3">
    <source>
        <dbReference type="PROSITE" id="PS50103"/>
    </source>
</evidence>
<keyword evidence="1" id="KW-0863">Zinc-finger</keyword>
<comment type="caution">
    <text evidence="4">The sequence shown here is derived from an EMBL/GenBank/DDBJ whole genome shotgun (WGS) entry which is preliminary data.</text>
</comment>
<evidence type="ECO:0000313" key="4">
    <source>
        <dbReference type="EMBL" id="CAK0844616.1"/>
    </source>
</evidence>
<feature type="compositionally biased region" description="Basic and acidic residues" evidence="2">
    <location>
        <begin position="290"/>
        <end position="300"/>
    </location>
</feature>
<sequence>MGLQTHEIEICFSALRSALQKAEESLKNLAAKHEEKQEKDTASLKARAEASEKEAKAAKEAQREAEERDERTQEKLQQKRDEAKELSNQLEKLSERLEDKRQEYVRLDEYVTKLQDRHPGRRERPPEKRPKLKCEDRSRTPQLDRRSDSESRRGAAASTMAALESGGGQKSRDRSASRSLGGHSRGVLPRGGGHDADSLRGGAAERGAGSMQLSLREEDAALDEGGRGDGKPISRQRGLTGVAAEDDRAPIPRRGRPEPPRVVLGDIPRGGDRQDEQRRSRSRSASRGPIPRDKSAEIRRRGGRGSSGGKSCGKGAAAVARRPGGGEGQGGSSAPEPSKSLCFLYVIDKCSKGAQCRDRHPDKYEVKALRDKMSDTMCRFGAKCGRPDCVFRHPPGRVLPLDQRPAIQERRSSGRSPIRRAGGDRKDGGDGRSPIRRSGVAAGSREDREQLSPIRRSGGAAAQAQAKDSS</sequence>
<evidence type="ECO:0000256" key="2">
    <source>
        <dbReference type="SAM" id="MobiDB-lite"/>
    </source>
</evidence>
<name>A0ABN9TGD0_9DINO</name>
<dbReference type="Proteomes" id="UP001189429">
    <property type="component" value="Unassembled WGS sequence"/>
</dbReference>
<evidence type="ECO:0000256" key="1">
    <source>
        <dbReference type="PROSITE-ProRule" id="PRU00723"/>
    </source>
</evidence>